<evidence type="ECO:0000256" key="2">
    <source>
        <dbReference type="SAM" id="MobiDB-lite"/>
    </source>
</evidence>
<evidence type="ECO:0000313" key="6">
    <source>
        <dbReference type="Proteomes" id="UP001438707"/>
    </source>
</evidence>
<feature type="region of interest" description="Disordered" evidence="2">
    <location>
        <begin position="467"/>
        <end position="493"/>
    </location>
</feature>
<dbReference type="AlphaFoldDB" id="A0AAW1REM6"/>
<evidence type="ECO:0000256" key="3">
    <source>
        <dbReference type="SAM" id="Phobius"/>
    </source>
</evidence>
<keyword evidence="3" id="KW-1133">Transmembrane helix</keyword>
<keyword evidence="6" id="KW-1185">Reference proteome</keyword>
<comment type="caution">
    <text evidence="5">The sequence shown here is derived from an EMBL/GenBank/DDBJ whole genome shotgun (WGS) entry which is preliminary data.</text>
</comment>
<evidence type="ECO:0000259" key="4">
    <source>
        <dbReference type="Pfam" id="PF12146"/>
    </source>
</evidence>
<dbReference type="GO" id="GO:0047372">
    <property type="term" value="F:monoacylglycerol lipase activity"/>
    <property type="evidence" value="ECO:0007669"/>
    <property type="project" value="TreeGrafter"/>
</dbReference>
<dbReference type="InterPro" id="IPR050960">
    <property type="entry name" value="AB_hydrolase_4_sf"/>
</dbReference>
<keyword evidence="3" id="KW-0472">Membrane</keyword>
<proteinExistence type="inferred from homology"/>
<dbReference type="EMBL" id="JALJOS010000012">
    <property type="protein sequence ID" value="KAK9832174.1"/>
    <property type="molecule type" value="Genomic_DNA"/>
</dbReference>
<dbReference type="Pfam" id="PF12146">
    <property type="entry name" value="Hydrolase_4"/>
    <property type="match status" value="1"/>
</dbReference>
<feature type="domain" description="Serine aminopeptidase S33" evidence="4">
    <location>
        <begin position="120"/>
        <end position="339"/>
    </location>
</feature>
<dbReference type="InterPro" id="IPR022742">
    <property type="entry name" value="Hydrolase_4"/>
</dbReference>
<dbReference type="PANTHER" id="PTHR10794">
    <property type="entry name" value="ABHYDROLASE DOMAIN-CONTAINING PROTEIN"/>
    <property type="match status" value="1"/>
</dbReference>
<dbReference type="InterPro" id="IPR029058">
    <property type="entry name" value="AB_hydrolase_fold"/>
</dbReference>
<name>A0AAW1REM6_9CHLO</name>
<reference evidence="5 6" key="1">
    <citation type="journal article" date="2024" name="Nat. Commun.">
        <title>Phylogenomics reveals the evolutionary origins of lichenization in chlorophyte algae.</title>
        <authorList>
            <person name="Puginier C."/>
            <person name="Libourel C."/>
            <person name="Otte J."/>
            <person name="Skaloud P."/>
            <person name="Haon M."/>
            <person name="Grisel S."/>
            <person name="Petersen M."/>
            <person name="Berrin J.G."/>
            <person name="Delaux P.M."/>
            <person name="Dal Grande F."/>
            <person name="Keller J."/>
        </authorList>
    </citation>
    <scope>NUCLEOTIDE SEQUENCE [LARGE SCALE GENOMIC DNA]</scope>
    <source>
        <strain evidence="5 6">SAG 2145</strain>
    </source>
</reference>
<protein>
    <recommendedName>
        <fullName evidence="4">Serine aminopeptidase S33 domain-containing protein</fullName>
    </recommendedName>
</protein>
<evidence type="ECO:0000313" key="5">
    <source>
        <dbReference type="EMBL" id="KAK9832174.1"/>
    </source>
</evidence>
<accession>A0AAW1REM6</accession>
<comment type="similarity">
    <text evidence="1">Belongs to the AB hydrolase superfamily. AB hydrolase 4 family.</text>
</comment>
<dbReference type="InterPro" id="IPR000952">
    <property type="entry name" value="AB_hydrolase_4_CS"/>
</dbReference>
<keyword evidence="3" id="KW-0812">Transmembrane</keyword>
<dbReference type="Gene3D" id="3.40.50.1820">
    <property type="entry name" value="alpha/beta hydrolase"/>
    <property type="match status" value="1"/>
</dbReference>
<evidence type="ECO:0000256" key="1">
    <source>
        <dbReference type="ARBA" id="ARBA00010884"/>
    </source>
</evidence>
<gene>
    <name evidence="5" type="ORF">WJX74_001666</name>
</gene>
<dbReference type="GO" id="GO:0034338">
    <property type="term" value="F:short-chain carboxylesterase activity"/>
    <property type="evidence" value="ECO:0007669"/>
    <property type="project" value="TreeGrafter"/>
</dbReference>
<sequence length="518" mass="56846">MYQRRQQVAKRLRFYSAVAGAGFLAYLGYYLTKVCKTPTLVYRSGALSHIVRENCSSLIRAYYPPLWAFNTHLQTALGVLRGAAINAGWVRQLVPTSDGGQFALDWWQGETSSNVPPETPIVLVLHGVTGGSFEGTCKAMCKEAASRGYRPAVMVYRGCGGVELLNDQIYSANFTDDAHLAVETINRQYPNAKLTAVGFSLGSIILTKYLGEADSGHWEPEGDGIAAAVAISSPFCLESAGRFLARPWTIAWLYNLIIAYRLKMYGKWHHHVFKDCERLEHVSEKQRQFWTIGQFDERIMSKMMGFQSAQEYYQAASSLPQIPKIRTPILFLAAEDDVFLGELPIRQCSSNPYTLLAITSRGGHVAFLTGLWPFGQAWMDQVALDFLQAVLSHPERIAQIGTEVSSVRPHLSSVQGRSPRKSGRRSVDQALNMAAAALDRHSSMGNMGMATDPGSLEDLVGRAASLMSGTGRASPEPLKKISSRADAGRDLMGTMGRAASFQTALDSLKRSDSMSHGS</sequence>
<feature type="transmembrane region" description="Helical" evidence="3">
    <location>
        <begin position="12"/>
        <end position="31"/>
    </location>
</feature>
<dbReference type="Proteomes" id="UP001438707">
    <property type="component" value="Unassembled WGS sequence"/>
</dbReference>
<organism evidence="5 6">
    <name type="scientific">Apatococcus lobatus</name>
    <dbReference type="NCBI Taxonomy" id="904363"/>
    <lineage>
        <taxon>Eukaryota</taxon>
        <taxon>Viridiplantae</taxon>
        <taxon>Chlorophyta</taxon>
        <taxon>core chlorophytes</taxon>
        <taxon>Trebouxiophyceae</taxon>
        <taxon>Chlorellales</taxon>
        <taxon>Chlorellaceae</taxon>
        <taxon>Apatococcus</taxon>
    </lineage>
</organism>
<dbReference type="SUPFAM" id="SSF53474">
    <property type="entry name" value="alpha/beta-Hydrolases"/>
    <property type="match status" value="1"/>
</dbReference>
<dbReference type="PANTHER" id="PTHR10794:SF63">
    <property type="entry name" value="ALPHA_BETA HYDROLASE 1, ISOFORM A"/>
    <property type="match status" value="1"/>
</dbReference>
<dbReference type="PROSITE" id="PS01133">
    <property type="entry name" value="UPF0017"/>
    <property type="match status" value="1"/>
</dbReference>